<organism evidence="2 3">
    <name type="scientific">Gnomoniopsis smithogilvyi</name>
    <dbReference type="NCBI Taxonomy" id="1191159"/>
    <lineage>
        <taxon>Eukaryota</taxon>
        <taxon>Fungi</taxon>
        <taxon>Dikarya</taxon>
        <taxon>Ascomycota</taxon>
        <taxon>Pezizomycotina</taxon>
        <taxon>Sordariomycetes</taxon>
        <taxon>Sordariomycetidae</taxon>
        <taxon>Diaporthales</taxon>
        <taxon>Gnomoniaceae</taxon>
        <taxon>Gnomoniopsis</taxon>
    </lineage>
</organism>
<reference evidence="2" key="1">
    <citation type="submission" date="2022-10" db="EMBL/GenBank/DDBJ databases">
        <title>Tapping the CABI collections for fungal endophytes: first genome assemblies for Collariella, Neodidymelliopsis, Ascochyta clinopodiicola, Didymella pomorum, Didymosphaeria variabile, Neocosmospora piperis and Neocucurbitaria cava.</title>
        <authorList>
            <person name="Hill R."/>
        </authorList>
    </citation>
    <scope>NUCLEOTIDE SEQUENCE</scope>
    <source>
        <strain evidence="2">IMI 355082</strain>
    </source>
</reference>
<dbReference type="EMBL" id="JAPEVB010000008">
    <property type="protein sequence ID" value="KAJ4385214.1"/>
    <property type="molecule type" value="Genomic_DNA"/>
</dbReference>
<accession>A0A9W9CRN7</accession>
<keyword evidence="3" id="KW-1185">Reference proteome</keyword>
<evidence type="ECO:0000256" key="1">
    <source>
        <dbReference type="SAM" id="MobiDB-lite"/>
    </source>
</evidence>
<protein>
    <submittedName>
        <fullName evidence="2">Uncharacterized protein</fullName>
    </submittedName>
</protein>
<name>A0A9W9CRN7_9PEZI</name>
<dbReference type="AlphaFoldDB" id="A0A9W9CRN7"/>
<sequence length="212" mass="23489">MADPASVPSFEHGLPRLDLEKSETKSRNLKGQLTTPSRKSRVTIDAPIQNGKIICVALAKLEAIQHTTNLIFKIIKSHLDNKSNADLSTWRGQVKNMKVKTHQGKRMVINLNNNDKPIGLNKTPTEGTFNQKLAKFNPIHIGSPTCICGLFGLGLPLAPRITGIWQPTTGCLLSLYHIGLMGSRLWPIIVSMCSLLFLCIDGSEEPSYWYSR</sequence>
<feature type="region of interest" description="Disordered" evidence="1">
    <location>
        <begin position="1"/>
        <end position="39"/>
    </location>
</feature>
<gene>
    <name evidence="2" type="ORF">N0V93_010275</name>
</gene>
<proteinExistence type="predicted"/>
<comment type="caution">
    <text evidence="2">The sequence shown here is derived from an EMBL/GenBank/DDBJ whole genome shotgun (WGS) entry which is preliminary data.</text>
</comment>
<evidence type="ECO:0000313" key="3">
    <source>
        <dbReference type="Proteomes" id="UP001140453"/>
    </source>
</evidence>
<evidence type="ECO:0000313" key="2">
    <source>
        <dbReference type="EMBL" id="KAJ4385214.1"/>
    </source>
</evidence>
<dbReference type="Proteomes" id="UP001140453">
    <property type="component" value="Unassembled WGS sequence"/>
</dbReference>
<feature type="compositionally biased region" description="Basic and acidic residues" evidence="1">
    <location>
        <begin position="13"/>
        <end position="26"/>
    </location>
</feature>